<dbReference type="InterPro" id="IPR019374">
    <property type="entry name" value="Ribosomal_mS22"/>
</dbReference>
<dbReference type="GO" id="GO:0006886">
    <property type="term" value="P:intracellular protein transport"/>
    <property type="evidence" value="ECO:0007669"/>
    <property type="project" value="InterPro"/>
</dbReference>
<protein>
    <submittedName>
        <fullName evidence="1">Uncharacterized protein</fullName>
    </submittedName>
</protein>
<dbReference type="InterPro" id="IPR042476">
    <property type="entry name" value="APPBP2"/>
</dbReference>
<organism evidence="1">
    <name type="scientific">Cyprideis torosa</name>
    <dbReference type="NCBI Taxonomy" id="163714"/>
    <lineage>
        <taxon>Eukaryota</taxon>
        <taxon>Metazoa</taxon>
        <taxon>Ecdysozoa</taxon>
        <taxon>Arthropoda</taxon>
        <taxon>Crustacea</taxon>
        <taxon>Oligostraca</taxon>
        <taxon>Ostracoda</taxon>
        <taxon>Podocopa</taxon>
        <taxon>Podocopida</taxon>
        <taxon>Cytherocopina</taxon>
        <taxon>Cytheroidea</taxon>
        <taxon>Cytherideidae</taxon>
        <taxon>Cyprideis</taxon>
    </lineage>
</organism>
<name>A0A7R8ZMK4_9CRUS</name>
<dbReference type="AlphaFoldDB" id="A0A7R8ZMK4"/>
<dbReference type="GO" id="GO:1990756">
    <property type="term" value="F:ubiquitin-like ligase-substrate adaptor activity"/>
    <property type="evidence" value="ECO:0007669"/>
    <property type="project" value="TreeGrafter"/>
</dbReference>
<dbReference type="GO" id="GO:0031462">
    <property type="term" value="C:Cul2-RING ubiquitin ligase complex"/>
    <property type="evidence" value="ECO:0007669"/>
    <property type="project" value="TreeGrafter"/>
</dbReference>
<evidence type="ECO:0000313" key="1">
    <source>
        <dbReference type="EMBL" id="CAD7229540.1"/>
    </source>
</evidence>
<proteinExistence type="predicted"/>
<dbReference type="EMBL" id="OB662128">
    <property type="protein sequence ID" value="CAD7229540.1"/>
    <property type="molecule type" value="Genomic_DNA"/>
</dbReference>
<gene>
    <name evidence="1" type="ORF">CTOB1V02_LOCUS7409</name>
</gene>
<dbReference type="PANTHER" id="PTHR46575:SF1">
    <property type="entry name" value="AMYLOID PROTEIN-BINDING PROTEIN 2"/>
    <property type="match status" value="1"/>
</dbReference>
<dbReference type="OrthoDB" id="10052321at2759"/>
<dbReference type="PANTHER" id="PTHR46575">
    <property type="entry name" value="AMYLOID PROTEIN-BINDING PROTEIN 2"/>
    <property type="match status" value="1"/>
</dbReference>
<dbReference type="Pfam" id="PF10245">
    <property type="entry name" value="MRP-S22"/>
    <property type="match status" value="1"/>
</dbReference>
<sequence length="598" mass="68821">MRRRRLERSREREYRVQRQEGTILQLCAILQYTGERALMDHGIGLARSMSETFSMYCLEVKDDAAEAEAVDKAFQVGLSLSQFLSEAGWFQEAETILFSSKSLLSNSDDDRSVLCSLHCLLRLLRVQNSFALISPAKKSLSESQKLLEIVQERKIDTNLAALYKEIAELYFILSRYDEAYSWSCRSLRELTPSMPPHVVIDAYRQTAKCCMMRRDFSQADLVIEEAVSLALHHYGEKSLKYAGTLVDYGFFLLSMDRVKRSVEIYTKALHIYKEILGGNNLLVALRYEELAYACYVNQYSLGKFFSARSTHVEHALSIFRKLLPPDHLYFSSALRVKALVLEELSLDSQSKTEEGIIPVIIRRTRCKKIKSKIAGCLITGYSCPLPLPNCSVGDSPRAASTLSAFSTVQDRLIVVRDPDGTLRRATGDERERMNQNYFPNPFKKHYLPHMFHGSYFKDLMDRREYEFVLERACHQFDPDHPGFIEVSRTVYDTIDDKGEHLILKHTRHFGALMFHLCWVNRIDNALVLFLRIGSVQDAVDLVRLFYELQPSKSPSVDYEENPLGFLEEFVEAHAFQRDLLKELVNVIRNQVTEERETG</sequence>
<dbReference type="SUPFAM" id="SSF48452">
    <property type="entry name" value="TPR-like"/>
    <property type="match status" value="1"/>
</dbReference>
<dbReference type="Gene3D" id="1.25.40.10">
    <property type="entry name" value="Tetratricopeptide repeat domain"/>
    <property type="match status" value="2"/>
</dbReference>
<reference evidence="1" key="1">
    <citation type="submission" date="2020-11" db="EMBL/GenBank/DDBJ databases">
        <authorList>
            <person name="Tran Van P."/>
        </authorList>
    </citation>
    <scope>NUCLEOTIDE SEQUENCE</scope>
</reference>
<dbReference type="GO" id="GO:0043161">
    <property type="term" value="P:proteasome-mediated ubiquitin-dependent protein catabolic process"/>
    <property type="evidence" value="ECO:0007669"/>
    <property type="project" value="TreeGrafter"/>
</dbReference>
<accession>A0A7R8ZMK4</accession>
<dbReference type="InterPro" id="IPR011990">
    <property type="entry name" value="TPR-like_helical_dom_sf"/>
</dbReference>